<protein>
    <recommendedName>
        <fullName evidence="4">Secreted protein</fullName>
    </recommendedName>
</protein>
<organism evidence="2 3">
    <name type="scientific">Ilyodon furcidens</name>
    <name type="common">goldbreast splitfin</name>
    <dbReference type="NCBI Taxonomy" id="33524"/>
    <lineage>
        <taxon>Eukaryota</taxon>
        <taxon>Metazoa</taxon>
        <taxon>Chordata</taxon>
        <taxon>Craniata</taxon>
        <taxon>Vertebrata</taxon>
        <taxon>Euteleostomi</taxon>
        <taxon>Actinopterygii</taxon>
        <taxon>Neopterygii</taxon>
        <taxon>Teleostei</taxon>
        <taxon>Neoteleostei</taxon>
        <taxon>Acanthomorphata</taxon>
        <taxon>Ovalentaria</taxon>
        <taxon>Atherinomorphae</taxon>
        <taxon>Cyprinodontiformes</taxon>
        <taxon>Goodeidae</taxon>
        <taxon>Ilyodon</taxon>
    </lineage>
</organism>
<feature type="signal peptide" evidence="1">
    <location>
        <begin position="1"/>
        <end position="26"/>
    </location>
</feature>
<reference evidence="2 3" key="1">
    <citation type="submission" date="2021-06" db="EMBL/GenBank/DDBJ databases">
        <authorList>
            <person name="Palmer J.M."/>
        </authorList>
    </citation>
    <scope>NUCLEOTIDE SEQUENCE [LARGE SCALE GENOMIC DNA]</scope>
    <source>
        <strain evidence="3">if_2019</strain>
        <tissue evidence="2">Muscle</tissue>
    </source>
</reference>
<name>A0ABV0TIK2_9TELE</name>
<evidence type="ECO:0000313" key="3">
    <source>
        <dbReference type="Proteomes" id="UP001482620"/>
    </source>
</evidence>
<feature type="chain" id="PRO_5046435516" description="Secreted protein" evidence="1">
    <location>
        <begin position="27"/>
        <end position="106"/>
    </location>
</feature>
<gene>
    <name evidence="2" type="ORF">ILYODFUR_009632</name>
</gene>
<evidence type="ECO:0000256" key="1">
    <source>
        <dbReference type="SAM" id="SignalP"/>
    </source>
</evidence>
<dbReference type="EMBL" id="JAHRIQ010035432">
    <property type="protein sequence ID" value="MEQ2232286.1"/>
    <property type="molecule type" value="Genomic_DNA"/>
</dbReference>
<accession>A0ABV0TIK2</accession>
<sequence>MNCVQLQQGLLMLLTMSFLLPLFSKTQNVSSPQQIVALSAVSTTQGWASISASWLLLRLILSLPGFVGLGRRPCVGMFAAVPYSLHFQLMDGTVSHKIVFKYLTLL</sequence>
<dbReference type="Proteomes" id="UP001482620">
    <property type="component" value="Unassembled WGS sequence"/>
</dbReference>
<proteinExistence type="predicted"/>
<keyword evidence="1" id="KW-0732">Signal</keyword>
<evidence type="ECO:0008006" key="4">
    <source>
        <dbReference type="Google" id="ProtNLM"/>
    </source>
</evidence>
<evidence type="ECO:0000313" key="2">
    <source>
        <dbReference type="EMBL" id="MEQ2232286.1"/>
    </source>
</evidence>
<keyword evidence="3" id="KW-1185">Reference proteome</keyword>
<comment type="caution">
    <text evidence="2">The sequence shown here is derived from an EMBL/GenBank/DDBJ whole genome shotgun (WGS) entry which is preliminary data.</text>
</comment>